<dbReference type="AlphaFoldDB" id="A0A1F5JYK8"/>
<sequence>MIVLKEQEAIAYLDRVDKCLSTKIDTRTDIQILLTMTQMQRAYLQTLTGEEDPKNLASLNIASSGFPELPSWLGDIRRANSKFESLRQRRVTAFLPVLQDVASSGTTVSSEGLSAQLNEESVLTDAFGKERGKREQEFLKNIFEGNTGNIKDDINYPGFLNLRFRYESSARGISIVKYIDDDKEPGGALIRFRDSGNQKTISELEHEKNEAKNYVNCGVFGRNDWDEQVSNLRYPLRRHLLCGDYSDEDTDGFEVALSEVYHFETLLQILNQLSSSLLRGESLNSSAYINQIQDTNSQLKSAIASASSAELKDLFDKCLTSEVKVLSAESQDISVGATGVIVRTFDRESYLGRAWRFLHRW</sequence>
<evidence type="ECO:0000313" key="1">
    <source>
        <dbReference type="EMBL" id="OGE33620.1"/>
    </source>
</evidence>
<reference evidence="1 2" key="1">
    <citation type="journal article" date="2016" name="Nat. Commun.">
        <title>Thousands of microbial genomes shed light on interconnected biogeochemical processes in an aquifer system.</title>
        <authorList>
            <person name="Anantharaman K."/>
            <person name="Brown C.T."/>
            <person name="Hug L.A."/>
            <person name="Sharon I."/>
            <person name="Castelle C.J."/>
            <person name="Probst A.J."/>
            <person name="Thomas B.C."/>
            <person name="Singh A."/>
            <person name="Wilkins M.J."/>
            <person name="Karaoz U."/>
            <person name="Brodie E.L."/>
            <person name="Williams K.H."/>
            <person name="Hubbard S.S."/>
            <person name="Banfield J.F."/>
        </authorList>
    </citation>
    <scope>NUCLEOTIDE SEQUENCE [LARGE SCALE GENOMIC DNA]</scope>
</reference>
<comment type="caution">
    <text evidence="1">The sequence shown here is derived from an EMBL/GenBank/DDBJ whole genome shotgun (WGS) entry which is preliminary data.</text>
</comment>
<dbReference type="STRING" id="1797768.A3C59_00050"/>
<dbReference type="EMBL" id="MFCV01000008">
    <property type="protein sequence ID" value="OGE33620.1"/>
    <property type="molecule type" value="Genomic_DNA"/>
</dbReference>
<gene>
    <name evidence="1" type="ORF">A3C59_00050</name>
</gene>
<evidence type="ECO:0000313" key="2">
    <source>
        <dbReference type="Proteomes" id="UP000176902"/>
    </source>
</evidence>
<protein>
    <submittedName>
        <fullName evidence="1">Uncharacterized protein</fullName>
    </submittedName>
</protein>
<organism evidence="1 2">
    <name type="scientific">Candidatus Daviesbacteria bacterium RIFCSPHIGHO2_02_FULL_36_13</name>
    <dbReference type="NCBI Taxonomy" id="1797768"/>
    <lineage>
        <taxon>Bacteria</taxon>
        <taxon>Candidatus Daviesiibacteriota</taxon>
    </lineage>
</organism>
<accession>A0A1F5JYK8</accession>
<name>A0A1F5JYK8_9BACT</name>
<proteinExistence type="predicted"/>
<dbReference type="Proteomes" id="UP000176902">
    <property type="component" value="Unassembled WGS sequence"/>
</dbReference>